<sequence length="67" mass="7565">QVYQPSSMIWLSQKIFPTSRGDGEFPKGNLPISKEVNRKKSEVEGARLAPASGYGQHFTKINYLYAF</sequence>
<dbReference type="GO" id="GO:0017015">
    <property type="term" value="P:regulation of transforming growth factor beta receptor signaling pathway"/>
    <property type="evidence" value="ECO:0007669"/>
    <property type="project" value="TreeGrafter"/>
</dbReference>
<dbReference type="Pfam" id="PF11092">
    <property type="entry name" value="Alveol-reg_P311"/>
    <property type="match status" value="1"/>
</dbReference>
<reference evidence="4 5" key="1">
    <citation type="submission" date="2014-04" db="EMBL/GenBank/DDBJ databases">
        <title>Genome evolution of avian class.</title>
        <authorList>
            <person name="Zhang G."/>
            <person name="Li C."/>
        </authorList>
    </citation>
    <scope>NUCLEOTIDE SEQUENCE [LARGE SCALE GENOMIC DNA]</scope>
    <source>
        <strain evidence="4">BGI_N302</strain>
    </source>
</reference>
<evidence type="ECO:0000256" key="1">
    <source>
        <dbReference type="ARBA" id="ARBA00022173"/>
    </source>
</evidence>
<dbReference type="PANTHER" id="PTHR17102:SF4">
    <property type="entry name" value="NEURONAL REGENERATION-RELATED PROTEIN"/>
    <property type="match status" value="1"/>
</dbReference>
<gene>
    <name evidence="4" type="ORF">N302_10679</name>
</gene>
<feature type="non-terminal residue" evidence="4">
    <location>
        <position position="67"/>
    </location>
</feature>
<organism evidence="4 5">
    <name type="scientific">Corvus brachyrhynchos</name>
    <name type="common">American crow</name>
    <dbReference type="NCBI Taxonomy" id="85066"/>
    <lineage>
        <taxon>Eukaryota</taxon>
        <taxon>Metazoa</taxon>
        <taxon>Chordata</taxon>
        <taxon>Craniata</taxon>
        <taxon>Vertebrata</taxon>
        <taxon>Euteleostomi</taxon>
        <taxon>Archelosauria</taxon>
        <taxon>Archosauria</taxon>
        <taxon>Dinosauria</taxon>
        <taxon>Saurischia</taxon>
        <taxon>Theropoda</taxon>
        <taxon>Coelurosauria</taxon>
        <taxon>Aves</taxon>
        <taxon>Neognathae</taxon>
        <taxon>Neoaves</taxon>
        <taxon>Telluraves</taxon>
        <taxon>Australaves</taxon>
        <taxon>Passeriformes</taxon>
        <taxon>Corvoidea</taxon>
        <taxon>Corvidae</taxon>
        <taxon>Corvus</taxon>
    </lineage>
</organism>
<proteinExistence type="predicted"/>
<dbReference type="Proteomes" id="UP000052976">
    <property type="component" value="Unassembled WGS sequence"/>
</dbReference>
<dbReference type="GO" id="GO:0031103">
    <property type="term" value="P:axon regeneration"/>
    <property type="evidence" value="ECO:0007669"/>
    <property type="project" value="TreeGrafter"/>
</dbReference>
<dbReference type="EMBL" id="KK718304">
    <property type="protein sequence ID" value="KFO55707.1"/>
    <property type="molecule type" value="Genomic_DNA"/>
</dbReference>
<protein>
    <recommendedName>
        <fullName evidence="1">Neuronal regeneration-related protein</fullName>
    </recommendedName>
    <alternativeName>
        <fullName evidence="2">Neuronal protein 3.1</fullName>
    </alternativeName>
    <alternativeName>
        <fullName evidence="3">Protein p311</fullName>
    </alternativeName>
</protein>
<evidence type="ECO:0000256" key="2">
    <source>
        <dbReference type="ARBA" id="ARBA00031310"/>
    </source>
</evidence>
<evidence type="ECO:0000313" key="5">
    <source>
        <dbReference type="Proteomes" id="UP000052976"/>
    </source>
</evidence>
<name>A0A091EGD5_CORBR</name>
<evidence type="ECO:0000313" key="4">
    <source>
        <dbReference type="EMBL" id="KFO55707.1"/>
    </source>
</evidence>
<feature type="non-terminal residue" evidence="4">
    <location>
        <position position="1"/>
    </location>
</feature>
<evidence type="ECO:0000256" key="3">
    <source>
        <dbReference type="ARBA" id="ARBA00033348"/>
    </source>
</evidence>
<dbReference type="GO" id="GO:0045664">
    <property type="term" value="P:regulation of neuron differentiation"/>
    <property type="evidence" value="ECO:0007669"/>
    <property type="project" value="TreeGrafter"/>
</dbReference>
<dbReference type="InterPro" id="IPR024417">
    <property type="entry name" value="Neuronal_3.1"/>
</dbReference>
<dbReference type="AlphaFoldDB" id="A0A091EGD5"/>
<accession>A0A091EGD5</accession>
<keyword evidence="5" id="KW-1185">Reference proteome</keyword>
<dbReference type="PANTHER" id="PTHR17102">
    <property type="entry name" value="NEURONAL REGENERATION-RELATED PROTEIN"/>
    <property type="match status" value="1"/>
</dbReference>